<keyword evidence="1" id="KW-0812">Transmembrane</keyword>
<evidence type="ECO:0000256" key="1">
    <source>
        <dbReference type="SAM" id="Phobius"/>
    </source>
</evidence>
<evidence type="ECO:0000313" key="2">
    <source>
        <dbReference type="EMBL" id="KKN88875.1"/>
    </source>
</evidence>
<reference evidence="2" key="1">
    <citation type="journal article" date="2015" name="Nature">
        <title>Complex archaea that bridge the gap between prokaryotes and eukaryotes.</title>
        <authorList>
            <person name="Spang A."/>
            <person name="Saw J.H."/>
            <person name="Jorgensen S.L."/>
            <person name="Zaremba-Niedzwiedzka K."/>
            <person name="Martijn J."/>
            <person name="Lind A.E."/>
            <person name="van Eijk R."/>
            <person name="Schleper C."/>
            <person name="Guy L."/>
            <person name="Ettema T.J."/>
        </authorList>
    </citation>
    <scope>NUCLEOTIDE SEQUENCE</scope>
</reference>
<feature type="transmembrane region" description="Helical" evidence="1">
    <location>
        <begin position="6"/>
        <end position="27"/>
    </location>
</feature>
<accession>A0A0F9U6P6</accession>
<organism evidence="2">
    <name type="scientific">marine sediment metagenome</name>
    <dbReference type="NCBI Taxonomy" id="412755"/>
    <lineage>
        <taxon>unclassified sequences</taxon>
        <taxon>metagenomes</taxon>
        <taxon>ecological metagenomes</taxon>
    </lineage>
</organism>
<sequence length="117" mass="13214">MTISVYTIGWCALALSLVYLWYCNFGVNIRSRVSKRFTKSVPLQFAVVYDQFGEVVPVCGYIRPGEWQCNCKAKPCCSVLVRIRAKAKADAQQHDKPEITDRRGLIAAQKARKRNGS</sequence>
<proteinExistence type="predicted"/>
<name>A0A0F9U6P6_9ZZZZ</name>
<dbReference type="AlphaFoldDB" id="A0A0F9U6P6"/>
<gene>
    <name evidence="2" type="ORF">LCGC14_0244820</name>
</gene>
<dbReference type="EMBL" id="LAZR01000125">
    <property type="protein sequence ID" value="KKN88875.1"/>
    <property type="molecule type" value="Genomic_DNA"/>
</dbReference>
<keyword evidence="1" id="KW-1133">Transmembrane helix</keyword>
<keyword evidence="1" id="KW-0472">Membrane</keyword>
<protein>
    <submittedName>
        <fullName evidence="2">Uncharacterized protein</fullName>
    </submittedName>
</protein>
<comment type="caution">
    <text evidence="2">The sequence shown here is derived from an EMBL/GenBank/DDBJ whole genome shotgun (WGS) entry which is preliminary data.</text>
</comment>